<dbReference type="SUPFAM" id="SSF64438">
    <property type="entry name" value="CNF1/YfiH-like putative cysteine hydrolases"/>
    <property type="match status" value="1"/>
</dbReference>
<dbReference type="InterPro" id="IPR011324">
    <property type="entry name" value="Cytotoxic_necrot_fac-like_cat"/>
</dbReference>
<dbReference type="Pfam" id="PF03975">
    <property type="entry name" value="CheD"/>
    <property type="match status" value="1"/>
</dbReference>
<organism evidence="4 5">
    <name type="scientific">Granulicella sibirica</name>
    <dbReference type="NCBI Taxonomy" id="2479048"/>
    <lineage>
        <taxon>Bacteria</taxon>
        <taxon>Pseudomonadati</taxon>
        <taxon>Acidobacteriota</taxon>
        <taxon>Terriglobia</taxon>
        <taxon>Terriglobales</taxon>
        <taxon>Acidobacteriaceae</taxon>
        <taxon>Granulicella</taxon>
    </lineage>
</organism>
<dbReference type="InterPro" id="IPR038592">
    <property type="entry name" value="CheD-like_sf"/>
</dbReference>
<keyword evidence="5" id="KW-1185">Reference proteome</keyword>
<evidence type="ECO:0000313" key="4">
    <source>
        <dbReference type="EMBL" id="RXH56285.1"/>
    </source>
</evidence>
<sequence>MSLLTVGISDCIVSRDVAATLATHALGSCIAVAIHDPISHVSGLLHFMLPESGIDSAKAQSHPFMYADTGIPLLFRNAYGIGAVKQRLVVTVLGGAQVLDTNNTFNIGKRNYLALRKIFWKAGVLVHNEEVGGTLPRSVRMEVGSGRIVVYHGREEREITQRKAERSVLSHGV</sequence>
<evidence type="ECO:0000256" key="3">
    <source>
        <dbReference type="HAMAP-Rule" id="MF_01440"/>
    </source>
</evidence>
<name>A0A4Q0SYK3_9BACT</name>
<dbReference type="Proteomes" id="UP000289437">
    <property type="component" value="Unassembled WGS sequence"/>
</dbReference>
<evidence type="ECO:0000313" key="5">
    <source>
        <dbReference type="Proteomes" id="UP000289437"/>
    </source>
</evidence>
<reference evidence="5" key="2">
    <citation type="submission" date="2019-02" db="EMBL/GenBank/DDBJ databases">
        <title>Granulicella sibirica sp. nov., a psychrotolerant acidobacterium isolated from an organic soil layer in forested tundra, West Siberia.</title>
        <authorList>
            <person name="Oshkin I.Y."/>
            <person name="Kulichevskaya I.S."/>
            <person name="Rijpstra W.I.C."/>
            <person name="Sinninghe Damste J.S."/>
            <person name="Rakitin A.L."/>
            <person name="Ravin N.V."/>
            <person name="Dedysh S.N."/>
        </authorList>
    </citation>
    <scope>NUCLEOTIDE SEQUENCE [LARGE SCALE GENOMIC DNA]</scope>
    <source>
        <strain evidence="5">AF10</strain>
    </source>
</reference>
<dbReference type="HAMAP" id="MF_01440">
    <property type="entry name" value="CheD"/>
    <property type="match status" value="1"/>
</dbReference>
<dbReference type="Gene3D" id="3.30.1330.200">
    <property type="match status" value="1"/>
</dbReference>
<gene>
    <name evidence="3" type="primary">cheD</name>
    <name evidence="4" type="ORF">GRAN_3142</name>
</gene>
<keyword evidence="1 3" id="KW-0145">Chemotaxis</keyword>
<comment type="function">
    <text evidence="3">Probably deamidates glutamine residues to glutamate on methyl-accepting chemotaxis receptors (MCPs), playing an important role in chemotaxis.</text>
</comment>
<accession>A0A4Q0SYK3</accession>
<protein>
    <recommendedName>
        <fullName evidence="3">Probable chemoreceptor glutamine deamidase CheD</fullName>
        <ecNumber evidence="3">3.5.1.44</ecNumber>
    </recommendedName>
</protein>
<dbReference type="InterPro" id="IPR005659">
    <property type="entry name" value="Chemorcpt_Glu_NH3ase_CheD"/>
</dbReference>
<comment type="caution">
    <text evidence="4">The sequence shown here is derived from an EMBL/GenBank/DDBJ whole genome shotgun (WGS) entry which is preliminary data.</text>
</comment>
<reference evidence="4 5" key="1">
    <citation type="submission" date="2018-11" db="EMBL/GenBank/DDBJ databases">
        <authorList>
            <person name="Mardanov A.V."/>
            <person name="Ravin N.V."/>
            <person name="Dedysh S.N."/>
        </authorList>
    </citation>
    <scope>NUCLEOTIDE SEQUENCE [LARGE SCALE GENOMIC DNA]</scope>
    <source>
        <strain evidence="4 5">AF10</strain>
    </source>
</reference>
<dbReference type="CDD" id="cd16352">
    <property type="entry name" value="CheD"/>
    <property type="match status" value="1"/>
</dbReference>
<proteinExistence type="inferred from homology"/>
<dbReference type="GO" id="GO:0050568">
    <property type="term" value="F:protein-glutamine glutaminase activity"/>
    <property type="evidence" value="ECO:0007669"/>
    <property type="project" value="UniProtKB-UniRule"/>
</dbReference>
<evidence type="ECO:0000256" key="1">
    <source>
        <dbReference type="ARBA" id="ARBA00022500"/>
    </source>
</evidence>
<dbReference type="AlphaFoldDB" id="A0A4Q0SYK3"/>
<comment type="similarity">
    <text evidence="3">Belongs to the CheD family.</text>
</comment>
<dbReference type="PANTHER" id="PTHR35147:SF1">
    <property type="entry name" value="CHEMORECEPTOR GLUTAMINE DEAMIDASE CHED-RELATED"/>
    <property type="match status" value="1"/>
</dbReference>
<dbReference type="EC" id="3.5.1.44" evidence="3"/>
<dbReference type="EMBL" id="RDSM01000002">
    <property type="protein sequence ID" value="RXH56285.1"/>
    <property type="molecule type" value="Genomic_DNA"/>
</dbReference>
<evidence type="ECO:0000256" key="2">
    <source>
        <dbReference type="ARBA" id="ARBA00022801"/>
    </source>
</evidence>
<dbReference type="GO" id="GO:0006935">
    <property type="term" value="P:chemotaxis"/>
    <property type="evidence" value="ECO:0007669"/>
    <property type="project" value="UniProtKB-UniRule"/>
</dbReference>
<dbReference type="OrthoDB" id="9807202at2"/>
<dbReference type="PANTHER" id="PTHR35147">
    <property type="entry name" value="CHEMORECEPTOR GLUTAMINE DEAMIDASE CHED-RELATED"/>
    <property type="match status" value="1"/>
</dbReference>
<comment type="catalytic activity">
    <reaction evidence="3">
        <text>L-glutaminyl-[protein] + H2O = L-glutamyl-[protein] + NH4(+)</text>
        <dbReference type="Rhea" id="RHEA:16441"/>
        <dbReference type="Rhea" id="RHEA-COMP:10207"/>
        <dbReference type="Rhea" id="RHEA-COMP:10208"/>
        <dbReference type="ChEBI" id="CHEBI:15377"/>
        <dbReference type="ChEBI" id="CHEBI:28938"/>
        <dbReference type="ChEBI" id="CHEBI:29973"/>
        <dbReference type="ChEBI" id="CHEBI:30011"/>
        <dbReference type="EC" id="3.5.1.44"/>
    </reaction>
</comment>
<keyword evidence="2 3" id="KW-0378">Hydrolase</keyword>
<dbReference type="RefSeq" id="WP_128913776.1">
    <property type="nucleotide sequence ID" value="NZ_RDSM01000002.1"/>
</dbReference>